<reference evidence="2" key="1">
    <citation type="journal article" date="2019" name="Sci. Rep.">
        <title>Draft genome of Tanacetum cinerariifolium, the natural source of mosquito coil.</title>
        <authorList>
            <person name="Yamashiro T."/>
            <person name="Shiraishi A."/>
            <person name="Satake H."/>
            <person name="Nakayama K."/>
        </authorList>
    </citation>
    <scope>NUCLEOTIDE SEQUENCE</scope>
</reference>
<proteinExistence type="predicted"/>
<feature type="compositionally biased region" description="Basic and acidic residues" evidence="1">
    <location>
        <begin position="312"/>
        <end position="344"/>
    </location>
</feature>
<dbReference type="AlphaFoldDB" id="A0A699IDV6"/>
<sequence length="344" mass="39178">MLLNSQDAQEEEDAHQTPNPDNPSPNDTTISSLMDTIVHHEITSATTVPPPPPLCNPPQQEATPIPTPTSEATISFTSFLDFTFVFIFNERVTNIEKDLSEIKQVDQYAQALFSIPTIVDRYMDYKLREAINKAIQAYNFDYVATPFIEKNVTESLEGAVLTRSSYQPQSSYKVAATLSEFELTKILIDKMEKNKSFDVAEYKRELYDALIKSYNTDKDIFESYGEVFSLKRSRDERDKDRDPSAGSDRGTKRRKSSKDAESSRYSRSKEKKSSSTSKDASQSHHKFFGKSAHVEEPSHTVEDLGMQQDQEFVTRDNDVQPVDKEVTNADWFKKPKRPPDLDPD</sequence>
<comment type="caution">
    <text evidence="2">The sequence shown here is derived from an EMBL/GenBank/DDBJ whole genome shotgun (WGS) entry which is preliminary data.</text>
</comment>
<name>A0A699IDV6_TANCI</name>
<feature type="region of interest" description="Disordered" evidence="1">
    <location>
        <begin position="44"/>
        <end position="70"/>
    </location>
</feature>
<feature type="region of interest" description="Disordered" evidence="1">
    <location>
        <begin position="232"/>
        <end position="344"/>
    </location>
</feature>
<dbReference type="EMBL" id="BKCJ010286416">
    <property type="protein sequence ID" value="GEZ49973.1"/>
    <property type="molecule type" value="Genomic_DNA"/>
</dbReference>
<feature type="region of interest" description="Disordered" evidence="1">
    <location>
        <begin position="1"/>
        <end position="30"/>
    </location>
</feature>
<feature type="compositionally biased region" description="Basic and acidic residues" evidence="1">
    <location>
        <begin position="232"/>
        <end position="243"/>
    </location>
</feature>
<organism evidence="2">
    <name type="scientific">Tanacetum cinerariifolium</name>
    <name type="common">Dalmatian daisy</name>
    <name type="synonym">Chrysanthemum cinerariifolium</name>
    <dbReference type="NCBI Taxonomy" id="118510"/>
    <lineage>
        <taxon>Eukaryota</taxon>
        <taxon>Viridiplantae</taxon>
        <taxon>Streptophyta</taxon>
        <taxon>Embryophyta</taxon>
        <taxon>Tracheophyta</taxon>
        <taxon>Spermatophyta</taxon>
        <taxon>Magnoliopsida</taxon>
        <taxon>eudicotyledons</taxon>
        <taxon>Gunneridae</taxon>
        <taxon>Pentapetalae</taxon>
        <taxon>asterids</taxon>
        <taxon>campanulids</taxon>
        <taxon>Asterales</taxon>
        <taxon>Asteraceae</taxon>
        <taxon>Asteroideae</taxon>
        <taxon>Anthemideae</taxon>
        <taxon>Anthemidinae</taxon>
        <taxon>Tanacetum</taxon>
    </lineage>
</organism>
<evidence type="ECO:0000313" key="2">
    <source>
        <dbReference type="EMBL" id="GEZ49973.1"/>
    </source>
</evidence>
<evidence type="ECO:0000256" key="1">
    <source>
        <dbReference type="SAM" id="MobiDB-lite"/>
    </source>
</evidence>
<feature type="compositionally biased region" description="Basic and acidic residues" evidence="1">
    <location>
        <begin position="257"/>
        <end position="273"/>
    </location>
</feature>
<feature type="compositionally biased region" description="Basic and acidic residues" evidence="1">
    <location>
        <begin position="292"/>
        <end position="302"/>
    </location>
</feature>
<accession>A0A699IDV6</accession>
<gene>
    <name evidence="2" type="ORF">Tci_521946</name>
</gene>
<protein>
    <submittedName>
        <fullName evidence="2">Uncharacterized protein</fullName>
    </submittedName>
</protein>